<organism evidence="3 4">
    <name type="scientific">Chengkuizengella marina</name>
    <dbReference type="NCBI Taxonomy" id="2507566"/>
    <lineage>
        <taxon>Bacteria</taxon>
        <taxon>Bacillati</taxon>
        <taxon>Bacillota</taxon>
        <taxon>Bacilli</taxon>
        <taxon>Bacillales</taxon>
        <taxon>Paenibacillaceae</taxon>
        <taxon>Chengkuizengella</taxon>
    </lineage>
</organism>
<evidence type="ECO:0000313" key="4">
    <source>
        <dbReference type="Proteomes" id="UP000448943"/>
    </source>
</evidence>
<evidence type="ECO:0000256" key="1">
    <source>
        <dbReference type="SAM" id="Phobius"/>
    </source>
</evidence>
<dbReference type="InterPro" id="IPR024425">
    <property type="entry name" value="LiaF-like_C"/>
</dbReference>
<proteinExistence type="predicted"/>
<protein>
    <recommendedName>
        <fullName evidence="2">Cell wall-active antibiotics response LiaF-like C-terminal domain-containing protein</fullName>
    </recommendedName>
</protein>
<dbReference type="InterPro" id="IPR047793">
    <property type="entry name" value="LiaF_C"/>
</dbReference>
<keyword evidence="4" id="KW-1185">Reference proteome</keyword>
<dbReference type="Pfam" id="PF09922">
    <property type="entry name" value="LiaF-like_C"/>
    <property type="match status" value="1"/>
</dbReference>
<sequence length="216" mass="24560">MKERSNRNTALVLIFAGLYLLFGNLFGFLTVAALILIWFGTKRVRIGEKNKGYLLIVIGIIILISNHVMFVIGLVLIAFGYLYMKSDKQKLDETFMQKQNIVQSIKWKKNQWTLKNMMIRSIVGEIQMDVSHALIEEKETKIVLQGIVGDIDIIVPDHIGVTIESTITIGEISLNWEKEAGIINKFTWTSPNYATSDVKIHFDISYIIGDVNIKII</sequence>
<dbReference type="Proteomes" id="UP000448943">
    <property type="component" value="Unassembled WGS sequence"/>
</dbReference>
<evidence type="ECO:0000259" key="2">
    <source>
        <dbReference type="Pfam" id="PF09922"/>
    </source>
</evidence>
<feature type="transmembrane region" description="Helical" evidence="1">
    <location>
        <begin position="12"/>
        <end position="40"/>
    </location>
</feature>
<dbReference type="EMBL" id="SIJB01000018">
    <property type="protein sequence ID" value="NBI28931.1"/>
    <property type="molecule type" value="Genomic_DNA"/>
</dbReference>
<reference evidence="3 4" key="1">
    <citation type="submission" date="2019-01" db="EMBL/GenBank/DDBJ databases">
        <title>Chengkuizengella sp. nov., isolated from deep-sea sediment of East Pacific Ocean.</title>
        <authorList>
            <person name="Yang J."/>
            <person name="Lai Q."/>
            <person name="Shao Z."/>
        </authorList>
    </citation>
    <scope>NUCLEOTIDE SEQUENCE [LARGE SCALE GENOMIC DNA]</scope>
    <source>
        <strain evidence="3 4">YPA3-1-1</strain>
    </source>
</reference>
<dbReference type="RefSeq" id="WP_160645721.1">
    <property type="nucleotide sequence ID" value="NZ_SIJB01000018.1"/>
</dbReference>
<name>A0A6N9PZI6_9BACL</name>
<keyword evidence="1" id="KW-1133">Transmembrane helix</keyword>
<gene>
    <name evidence="3" type="ORF">ERL59_08160</name>
</gene>
<dbReference type="OrthoDB" id="2660937at2"/>
<feature type="domain" description="Cell wall-active antibiotics response LiaF-like C-terminal" evidence="2">
    <location>
        <begin position="103"/>
        <end position="213"/>
    </location>
</feature>
<keyword evidence="1" id="KW-0472">Membrane</keyword>
<comment type="caution">
    <text evidence="3">The sequence shown here is derived from an EMBL/GenBank/DDBJ whole genome shotgun (WGS) entry which is preliminary data.</text>
</comment>
<dbReference type="AlphaFoldDB" id="A0A6N9PZI6"/>
<accession>A0A6N9PZI6</accession>
<feature type="transmembrane region" description="Helical" evidence="1">
    <location>
        <begin position="52"/>
        <end position="83"/>
    </location>
</feature>
<dbReference type="NCBIfam" id="NF040535">
    <property type="entry name" value="LiaF_C_term"/>
    <property type="match status" value="1"/>
</dbReference>
<keyword evidence="1" id="KW-0812">Transmembrane</keyword>
<evidence type="ECO:0000313" key="3">
    <source>
        <dbReference type="EMBL" id="NBI28931.1"/>
    </source>
</evidence>